<sequence>MLQPQRVRALILQRQESRLHKGGLVHRNGNVFKESVGKGVFHPLQRPTDKTFSSPKKHNQKNRNHSEKNEFMAAKKQQEQDECHYHLPADMDFSRTGLFERNKKLITIRSFRYSYEQK</sequence>
<accession>A0AAU9SBN9</accession>
<proteinExistence type="predicted"/>
<feature type="region of interest" description="Disordered" evidence="1">
    <location>
        <begin position="42"/>
        <end position="80"/>
    </location>
</feature>
<dbReference type="EMBL" id="OU466860">
    <property type="protein sequence ID" value="CAH2059169.1"/>
    <property type="molecule type" value="Genomic_DNA"/>
</dbReference>
<organism evidence="2 3">
    <name type="scientific">Thlaspi arvense</name>
    <name type="common">Field penny-cress</name>
    <dbReference type="NCBI Taxonomy" id="13288"/>
    <lineage>
        <taxon>Eukaryota</taxon>
        <taxon>Viridiplantae</taxon>
        <taxon>Streptophyta</taxon>
        <taxon>Embryophyta</taxon>
        <taxon>Tracheophyta</taxon>
        <taxon>Spermatophyta</taxon>
        <taxon>Magnoliopsida</taxon>
        <taxon>eudicotyledons</taxon>
        <taxon>Gunneridae</taxon>
        <taxon>Pentapetalae</taxon>
        <taxon>rosids</taxon>
        <taxon>malvids</taxon>
        <taxon>Brassicales</taxon>
        <taxon>Brassicaceae</taxon>
        <taxon>Thlaspideae</taxon>
        <taxon>Thlaspi</taxon>
    </lineage>
</organism>
<evidence type="ECO:0000256" key="1">
    <source>
        <dbReference type="SAM" id="MobiDB-lite"/>
    </source>
</evidence>
<dbReference type="Proteomes" id="UP000836841">
    <property type="component" value="Chromosome 4"/>
</dbReference>
<gene>
    <name evidence="2" type="ORF">TAV2_LOCUS13163</name>
</gene>
<name>A0AAU9SBN9_THLAR</name>
<evidence type="ECO:0000313" key="2">
    <source>
        <dbReference type="EMBL" id="CAH2059169.1"/>
    </source>
</evidence>
<keyword evidence="3" id="KW-1185">Reference proteome</keyword>
<protein>
    <submittedName>
        <fullName evidence="2">Uncharacterized protein</fullName>
    </submittedName>
</protein>
<reference evidence="2 3" key="1">
    <citation type="submission" date="2022-03" db="EMBL/GenBank/DDBJ databases">
        <authorList>
            <person name="Nunn A."/>
            <person name="Chopra R."/>
            <person name="Nunn A."/>
            <person name="Contreras Garrido A."/>
        </authorList>
    </citation>
    <scope>NUCLEOTIDE SEQUENCE [LARGE SCALE GENOMIC DNA]</scope>
</reference>
<evidence type="ECO:0000313" key="3">
    <source>
        <dbReference type="Proteomes" id="UP000836841"/>
    </source>
</evidence>
<dbReference type="AlphaFoldDB" id="A0AAU9SBN9"/>